<dbReference type="OrthoDB" id="9770043at2"/>
<evidence type="ECO:0000259" key="3">
    <source>
        <dbReference type="Pfam" id="PF22807"/>
    </source>
</evidence>
<gene>
    <name evidence="4" type="ORF">SAMN06265338_10389</name>
</gene>
<accession>A0A212R922</accession>
<dbReference type="InterPro" id="IPR019251">
    <property type="entry name" value="DUF2231_TM"/>
</dbReference>
<feature type="transmembrane region" description="Helical" evidence="1">
    <location>
        <begin position="106"/>
        <end position="128"/>
    </location>
</feature>
<feature type="domain" description="Pyrroloquinoline quinone-dependent pyranose dehydrogenase beta-propeller" evidence="3">
    <location>
        <begin position="469"/>
        <end position="572"/>
    </location>
</feature>
<dbReference type="InterPro" id="IPR011042">
    <property type="entry name" value="6-blade_b-propeller_TolB-like"/>
</dbReference>
<evidence type="ECO:0000259" key="2">
    <source>
        <dbReference type="Pfam" id="PF09990"/>
    </source>
</evidence>
<evidence type="ECO:0000313" key="5">
    <source>
        <dbReference type="Proteomes" id="UP000198418"/>
    </source>
</evidence>
<organism evidence="4 5">
    <name type="scientific">Rhodoblastus acidophilus</name>
    <name type="common">Rhodopseudomonas acidophila</name>
    <dbReference type="NCBI Taxonomy" id="1074"/>
    <lineage>
        <taxon>Bacteria</taxon>
        <taxon>Pseudomonadati</taxon>
        <taxon>Pseudomonadota</taxon>
        <taxon>Alphaproteobacteria</taxon>
        <taxon>Hyphomicrobiales</taxon>
        <taxon>Rhodoblastaceae</taxon>
        <taxon>Rhodoblastus</taxon>
    </lineage>
</organism>
<dbReference type="InterPro" id="IPR011041">
    <property type="entry name" value="Quinoprot_gluc/sorb_DH_b-prop"/>
</dbReference>
<keyword evidence="1" id="KW-0812">Transmembrane</keyword>
<feature type="transmembrane region" description="Helical" evidence="1">
    <location>
        <begin position="18"/>
        <end position="37"/>
    </location>
</feature>
<feature type="domain" description="Pyrroloquinoline quinone-dependent pyranose dehydrogenase beta-propeller" evidence="3">
    <location>
        <begin position="297"/>
        <end position="423"/>
    </location>
</feature>
<dbReference type="InterPro" id="IPR054539">
    <property type="entry name" value="Beta-prop_PDH"/>
</dbReference>
<dbReference type="Pfam" id="PF22807">
    <property type="entry name" value="TrAA12"/>
    <property type="match status" value="2"/>
</dbReference>
<dbReference type="Pfam" id="PF09990">
    <property type="entry name" value="DUF2231"/>
    <property type="match status" value="1"/>
</dbReference>
<keyword evidence="1" id="KW-0472">Membrane</keyword>
<sequence>MTDVATIPLLRRPLFRPLAHFAAACLIGTLATDLVYWRTADMFWADASSWLVTIGFMLGMLAFAVGLIEVVARRPLLDPPNWVYVFVAVLTLIAVFLNVMTHTRDGWTSVAPEGLGLSAMTVALMLFFPRGRALARRPPGMVLAMLTVLATSAPFAFALKHADAAFDLSSQIGPNPALPEPEPSLLPHMRLAKVVGWGEGEKPEVAPGLAIAPLAQNLQHPRSLAVLPNGDILVVEAVAPKGHPIHRPKDLVMGLIESWATNGGSTGPSNRITLLRVGPDGKAQQSLFLDHLTSPFGVALVGGDLYVANTDALMRYPYKTGDLRIESPGEVLAPLPGGPIDHHWTKSLVASKDGSLLYVGVGSNSNVGENGLEAEKNRAAILEVERATGRWRVFASGLRNPNGLSFEPETGALWTVVNERDELGPNLVPDYLTSVKDGGFYGWPYSYWGAHVDPRVAPPRPDLVARALMPDYSLSSHVAPLGLAFSNGAGLPERYRKGAFVGEHGSWNRGELNGYKVAFVPFNGGRPSGKAEDVVTGFLNAQGEARGRPVGVAVDGGGALLIADDVGNTVWRVAAASQQASP</sequence>
<protein>
    <recommendedName>
        <fullName evidence="6">Glucose/arabinose dehydrogenase, beta-propeller fold</fullName>
    </recommendedName>
</protein>
<evidence type="ECO:0008006" key="6">
    <source>
        <dbReference type="Google" id="ProtNLM"/>
    </source>
</evidence>
<reference evidence="5" key="1">
    <citation type="submission" date="2017-06" db="EMBL/GenBank/DDBJ databases">
        <authorList>
            <person name="Varghese N."/>
            <person name="Submissions S."/>
        </authorList>
    </citation>
    <scope>NUCLEOTIDE SEQUENCE [LARGE SCALE GENOMIC DNA]</scope>
    <source>
        <strain evidence="5">DSM 137</strain>
    </source>
</reference>
<dbReference type="PANTHER" id="PTHR19328:SF55">
    <property type="entry name" value="BLR6566 PROTEIN"/>
    <property type="match status" value="1"/>
</dbReference>
<dbReference type="Proteomes" id="UP000198418">
    <property type="component" value="Unassembled WGS sequence"/>
</dbReference>
<dbReference type="EMBL" id="FYDG01000003">
    <property type="protein sequence ID" value="SNB68617.1"/>
    <property type="molecule type" value="Genomic_DNA"/>
</dbReference>
<dbReference type="Gene3D" id="2.120.10.30">
    <property type="entry name" value="TolB, C-terminal domain"/>
    <property type="match status" value="1"/>
</dbReference>
<dbReference type="PANTHER" id="PTHR19328">
    <property type="entry name" value="HEDGEHOG-INTERACTING PROTEIN"/>
    <property type="match status" value="1"/>
</dbReference>
<name>A0A212R922_RHOAC</name>
<keyword evidence="1" id="KW-1133">Transmembrane helix</keyword>
<evidence type="ECO:0000313" key="4">
    <source>
        <dbReference type="EMBL" id="SNB68617.1"/>
    </source>
</evidence>
<feature type="transmembrane region" description="Helical" evidence="1">
    <location>
        <begin position="82"/>
        <end position="100"/>
    </location>
</feature>
<proteinExistence type="predicted"/>
<dbReference type="AlphaFoldDB" id="A0A212R922"/>
<feature type="transmembrane region" description="Helical" evidence="1">
    <location>
        <begin position="49"/>
        <end position="70"/>
    </location>
</feature>
<feature type="domain" description="DUF2231" evidence="2">
    <location>
        <begin position="18"/>
        <end position="126"/>
    </location>
</feature>
<evidence type="ECO:0000256" key="1">
    <source>
        <dbReference type="SAM" id="Phobius"/>
    </source>
</evidence>
<dbReference type="SUPFAM" id="SSF50952">
    <property type="entry name" value="Soluble quinoprotein glucose dehydrogenase"/>
    <property type="match status" value="1"/>
</dbReference>
<keyword evidence="5" id="KW-1185">Reference proteome</keyword>